<accession>A0A8H6VKX7</accession>
<name>A0A8H6VKX7_9PEZI</name>
<keyword evidence="1" id="KW-0472">Membrane</keyword>
<feature type="chain" id="PRO_5034240893" description="Peptidase A1 domain-containing protein" evidence="2">
    <location>
        <begin position="20"/>
        <end position="446"/>
    </location>
</feature>
<organism evidence="4 5">
    <name type="scientific">Pseudocercospora fuligena</name>
    <dbReference type="NCBI Taxonomy" id="685502"/>
    <lineage>
        <taxon>Eukaryota</taxon>
        <taxon>Fungi</taxon>
        <taxon>Dikarya</taxon>
        <taxon>Ascomycota</taxon>
        <taxon>Pezizomycotina</taxon>
        <taxon>Dothideomycetes</taxon>
        <taxon>Dothideomycetidae</taxon>
        <taxon>Mycosphaerellales</taxon>
        <taxon>Mycosphaerellaceae</taxon>
        <taxon>Pseudocercospora</taxon>
    </lineage>
</organism>
<dbReference type="SUPFAM" id="SSF50630">
    <property type="entry name" value="Acid proteases"/>
    <property type="match status" value="1"/>
</dbReference>
<dbReference type="OrthoDB" id="4074350at2759"/>
<keyword evidence="5" id="KW-1185">Reference proteome</keyword>
<dbReference type="EMBL" id="JABCIY010000063">
    <property type="protein sequence ID" value="KAF7194172.1"/>
    <property type="molecule type" value="Genomic_DNA"/>
</dbReference>
<dbReference type="Pfam" id="PF00026">
    <property type="entry name" value="Asp"/>
    <property type="match status" value="1"/>
</dbReference>
<dbReference type="InterPro" id="IPR021109">
    <property type="entry name" value="Peptidase_aspartic_dom_sf"/>
</dbReference>
<feature type="signal peptide" evidence="2">
    <location>
        <begin position="1"/>
        <end position="19"/>
    </location>
</feature>
<gene>
    <name evidence="4" type="ORF">HII31_04409</name>
</gene>
<evidence type="ECO:0000256" key="2">
    <source>
        <dbReference type="SAM" id="SignalP"/>
    </source>
</evidence>
<proteinExistence type="predicted"/>
<sequence length="446" mass="48943">MRKILAIYCGFGLIRSAFAFWEGPGHPLPLAPSGYWDGNDGKWSTFWMQIGTPPQLVRLLPGTSASTANLTRAITAEAIEGCLKANPDFDTFACNFIRGYVFQRNESTTWTAGLELSTNASYGFDTISLGPYGSYLPTLQHHIIEGISTDDIFLGSFPLSPLNFTFNTDGPVPSLLGKLRTVNNSVIPSTTWGYTAGAYYRSEYFLGSVILGGYDPNRIDLNDSKSISIPFNNDSSRDLVLGLLSITYNGSNSSPLLTDGIYAIIDSLIAQMWLPVEVCDAFEAAFGLRWDNETELYLVDDDIHENLVVLNPKFTFTIGASKDHGTNNTEIALPYAAFDLNISSPQNYSQSQRYFPIKRAQDAWQYTLGRVFLQEAYVIADYDRGNFTIGQTLFPSTLPSPSDITAILPPRASGGQRSANPGMATIAGVFVASIVTLIMSGTFVWW</sequence>
<evidence type="ECO:0000259" key="3">
    <source>
        <dbReference type="PROSITE" id="PS51767"/>
    </source>
</evidence>
<keyword evidence="1" id="KW-0812">Transmembrane</keyword>
<comment type="caution">
    <text evidence="4">The sequence shown here is derived from an EMBL/GenBank/DDBJ whole genome shotgun (WGS) entry which is preliminary data.</text>
</comment>
<dbReference type="PROSITE" id="PS51767">
    <property type="entry name" value="PEPTIDASE_A1"/>
    <property type="match status" value="1"/>
</dbReference>
<reference evidence="4" key="1">
    <citation type="submission" date="2020-04" db="EMBL/GenBank/DDBJ databases">
        <title>Draft genome resource of the tomato pathogen Pseudocercospora fuligena.</title>
        <authorList>
            <person name="Zaccaron A."/>
        </authorList>
    </citation>
    <scope>NUCLEOTIDE SEQUENCE</scope>
    <source>
        <strain evidence="4">PF001</strain>
    </source>
</reference>
<evidence type="ECO:0000313" key="5">
    <source>
        <dbReference type="Proteomes" id="UP000660729"/>
    </source>
</evidence>
<dbReference type="AlphaFoldDB" id="A0A8H6VKX7"/>
<dbReference type="InterPro" id="IPR033121">
    <property type="entry name" value="PEPTIDASE_A1"/>
</dbReference>
<evidence type="ECO:0000313" key="4">
    <source>
        <dbReference type="EMBL" id="KAF7194172.1"/>
    </source>
</evidence>
<evidence type="ECO:0000256" key="1">
    <source>
        <dbReference type="SAM" id="Phobius"/>
    </source>
</evidence>
<protein>
    <recommendedName>
        <fullName evidence="3">Peptidase A1 domain-containing protein</fullName>
    </recommendedName>
</protein>
<feature type="domain" description="Peptidase A1" evidence="3">
    <location>
        <begin position="44"/>
        <end position="392"/>
    </location>
</feature>
<feature type="transmembrane region" description="Helical" evidence="1">
    <location>
        <begin position="423"/>
        <end position="445"/>
    </location>
</feature>
<dbReference type="Proteomes" id="UP000660729">
    <property type="component" value="Unassembled WGS sequence"/>
</dbReference>
<keyword evidence="1" id="KW-1133">Transmembrane helix</keyword>
<dbReference type="Gene3D" id="2.40.70.10">
    <property type="entry name" value="Acid Proteases"/>
    <property type="match status" value="1"/>
</dbReference>
<keyword evidence="2" id="KW-0732">Signal</keyword>